<accession>A0A826I0N1</accession>
<dbReference type="AlphaFoldDB" id="A0A826I0N1"/>
<dbReference type="EMBL" id="CP002391">
    <property type="protein sequence ID" value="EEQ66900.1"/>
    <property type="molecule type" value="Genomic_DNA"/>
</dbReference>
<dbReference type="RefSeq" id="WP_003659614.1">
    <property type="nucleotide sequence ID" value="NC_022112.1"/>
</dbReference>
<dbReference type="KEGG" id="lpi:LBPG_02349"/>
<sequence length="395" mass="45741">MTKPDEQSWRDLLANLNPYREPNTENKGQWRPELEKKIAEYEKLKEEEAMAEELSFNWLFEADAQYIHKPQARANFNETETTIYDGVPAGPIEHDPQKAQIYIANINPAVASGQVEELIRAEREGGFVNIQKYVHEEDAEWIDGKPANNIIYQQLFRPNKTDTGDMTLTDYLRQNTKRDKQHWYAQHTSMLLRALFDADEKSNTTMPVSEAKQILSHYPIQFIDLVPYRTQNADDFIKFIQIKSTSSYQAKSVEAYQLATNKQKSFKALPSGAQVALLPSTQFILASVIERIRQYLDEPNRIPAPTFVLRSYKNWWQPVLQVFLTQRWDILPASLKEKESTVASLLQAFEQDFFWQYVSAQSASISDRNLEKIQGTGDFKDTFVTPFRHATITKE</sequence>
<organism evidence="1 2">
    <name type="scientific">Lacticaseibacillus paracasei subsp. paracasei 8700:2</name>
    <dbReference type="NCBI Taxonomy" id="537973"/>
    <lineage>
        <taxon>Bacteria</taxon>
        <taxon>Bacillati</taxon>
        <taxon>Bacillota</taxon>
        <taxon>Bacilli</taxon>
        <taxon>Lactobacillales</taxon>
        <taxon>Lactobacillaceae</taxon>
        <taxon>Lacticaseibacillus</taxon>
    </lineage>
</organism>
<dbReference type="GeneID" id="57091022"/>
<name>A0A826I0N1_LACPA</name>
<evidence type="ECO:0000313" key="2">
    <source>
        <dbReference type="Proteomes" id="UP000015927"/>
    </source>
</evidence>
<dbReference type="Proteomes" id="UP000015927">
    <property type="component" value="Chromosome"/>
</dbReference>
<evidence type="ECO:0000313" key="1">
    <source>
        <dbReference type="EMBL" id="EEQ66900.1"/>
    </source>
</evidence>
<gene>
    <name evidence="1" type="ORF">LBPG_02349</name>
</gene>
<proteinExistence type="predicted"/>
<reference evidence="1 2" key="1">
    <citation type="submission" date="2010-12" db="EMBL/GenBank/DDBJ databases">
        <title>The Genome Sequence of Lactobacillus paracasei subsp. paracasei strain 8700:2.</title>
        <authorList>
            <consortium name="The Broad Institute Genome Sequencing Platform"/>
            <person name="Ward D."/>
            <person name="Earl A."/>
            <person name="Feldgarden M."/>
            <person name="Young S.K."/>
            <person name="Gargeya S."/>
            <person name="Zeng Q."/>
            <person name="Alvarado L."/>
            <person name="Berlin A."/>
            <person name="Bochicchio J."/>
            <person name="Chapman S.B."/>
            <person name="Chen Z."/>
            <person name="Freedman E."/>
            <person name="Gellesch M."/>
            <person name="Goldberg J."/>
            <person name="Griggs A."/>
            <person name="Gujja S."/>
            <person name="Heilman E."/>
            <person name="Heiman D."/>
            <person name="Howarth C."/>
            <person name="Mehta T."/>
            <person name="Neiman D."/>
            <person name="Pearson M."/>
            <person name="Roberts A."/>
            <person name="Saif S."/>
            <person name="Shea T."/>
            <person name="Shenoy N."/>
            <person name="Sisk P."/>
            <person name="Stolte C."/>
            <person name="Sykes S."/>
            <person name="White J."/>
            <person name="Yandava C."/>
            <person name="Saulnier D."/>
            <person name="Haas B."/>
            <person name="Nusbaum C."/>
            <person name="Birren B."/>
        </authorList>
    </citation>
    <scope>NUCLEOTIDE SEQUENCE [LARGE SCALE GENOMIC DNA]</scope>
    <source>
        <strain evidence="1 2">8700:2</strain>
    </source>
</reference>
<protein>
    <submittedName>
        <fullName evidence="1">Uncharacterized protein</fullName>
    </submittedName>
</protein>